<dbReference type="InterPro" id="IPR025520">
    <property type="entry name" value="DUF4408"/>
</dbReference>
<dbReference type="AlphaFoldDB" id="A0A6A5M888"/>
<dbReference type="OrthoDB" id="1933168at2759"/>
<gene>
    <name evidence="3" type="ORF">Lalb_Chr25g0286731</name>
</gene>
<feature type="compositionally biased region" description="Basic and acidic residues" evidence="1">
    <location>
        <begin position="325"/>
        <end position="335"/>
    </location>
</feature>
<dbReference type="PANTHER" id="PTHR33098">
    <property type="entry name" value="COTTON FIBER (DUF761)"/>
    <property type="match status" value="1"/>
</dbReference>
<feature type="compositionally biased region" description="Basic and acidic residues" evidence="1">
    <location>
        <begin position="204"/>
        <end position="213"/>
    </location>
</feature>
<evidence type="ECO:0000256" key="2">
    <source>
        <dbReference type="SAM" id="Phobius"/>
    </source>
</evidence>
<feature type="region of interest" description="Disordered" evidence="1">
    <location>
        <begin position="204"/>
        <end position="231"/>
    </location>
</feature>
<feature type="compositionally biased region" description="Basic and acidic residues" evidence="1">
    <location>
        <begin position="301"/>
        <end position="313"/>
    </location>
</feature>
<comment type="caution">
    <text evidence="3">The sequence shown here is derived from an EMBL/GenBank/DDBJ whole genome shotgun (WGS) entry which is preliminary data.</text>
</comment>
<dbReference type="Pfam" id="PF14364">
    <property type="entry name" value="DUF4408"/>
    <property type="match status" value="1"/>
</dbReference>
<organism evidence="3 4">
    <name type="scientific">Lupinus albus</name>
    <name type="common">White lupine</name>
    <name type="synonym">Lupinus termis</name>
    <dbReference type="NCBI Taxonomy" id="3870"/>
    <lineage>
        <taxon>Eukaryota</taxon>
        <taxon>Viridiplantae</taxon>
        <taxon>Streptophyta</taxon>
        <taxon>Embryophyta</taxon>
        <taxon>Tracheophyta</taxon>
        <taxon>Spermatophyta</taxon>
        <taxon>Magnoliopsida</taxon>
        <taxon>eudicotyledons</taxon>
        <taxon>Gunneridae</taxon>
        <taxon>Pentapetalae</taxon>
        <taxon>rosids</taxon>
        <taxon>fabids</taxon>
        <taxon>Fabales</taxon>
        <taxon>Fabaceae</taxon>
        <taxon>Papilionoideae</taxon>
        <taxon>50 kb inversion clade</taxon>
        <taxon>genistoids sensu lato</taxon>
        <taxon>core genistoids</taxon>
        <taxon>Genisteae</taxon>
        <taxon>Lupinus</taxon>
    </lineage>
</organism>
<feature type="region of interest" description="Disordered" evidence="1">
    <location>
        <begin position="247"/>
        <end position="335"/>
    </location>
</feature>
<dbReference type="EMBL" id="WOCE01000025">
    <property type="protein sequence ID" value="KAE9585226.1"/>
    <property type="molecule type" value="Genomic_DNA"/>
</dbReference>
<dbReference type="Proteomes" id="UP000447434">
    <property type="component" value="Chromosome 25"/>
</dbReference>
<accession>A0A6A5M888</accession>
<evidence type="ECO:0000313" key="3">
    <source>
        <dbReference type="EMBL" id="KAE9585226.1"/>
    </source>
</evidence>
<dbReference type="PANTHER" id="PTHR33098:SF80">
    <property type="entry name" value="COTTON FIBER"/>
    <property type="match status" value="1"/>
</dbReference>
<protein>
    <submittedName>
        <fullName evidence="3">Uncharacterized protein</fullName>
    </submittedName>
</protein>
<keyword evidence="2" id="KW-0472">Membrane</keyword>
<name>A0A6A5M888_LUPAL</name>
<sequence length="373" mass="41100">MGFLNMKIILISTGFLSIAMGLKLSFPIITHFIISELAPSISSFFYTTLTPPYLYILLNFIILTILASSKFHTEPVFYATTVQPEPVKTEQTDYNNNVYNGVVSVAPFYNPETTPLCIDTVIKNVNGTECYIYDVDLPAKTTVNSVVSGSEAYQLETTPLSDDAVMNSNGCDGYLSDVHAPVEATVTSGNDAVATPYLQKKEPFAFSNDKNEKPPLSARFSQRKTVRTSPEGGKVIALGVAKSKKQDTLESTWKTITEGRGMPLTRHLKKSETWEQQSRRNAAPLTDLNGGDSGGGKAVMKKSETFSGRENKNKVSSSPGSGGKLRKESSLSQDELHRRVEAFIKKFNTEMRLQRQESLKQYSNNNMINSGAQ</sequence>
<reference evidence="4" key="1">
    <citation type="journal article" date="2020" name="Nat. Commun.">
        <title>Genome sequence of the cluster root forming white lupin.</title>
        <authorList>
            <person name="Hufnagel B."/>
            <person name="Marques A."/>
            <person name="Soriano A."/>
            <person name="Marques L."/>
            <person name="Divol F."/>
            <person name="Doumas P."/>
            <person name="Sallet E."/>
            <person name="Mancinotti D."/>
            <person name="Carrere S."/>
            <person name="Marande W."/>
            <person name="Arribat S."/>
            <person name="Keller J."/>
            <person name="Huneau C."/>
            <person name="Blein T."/>
            <person name="Aime D."/>
            <person name="Laguerre M."/>
            <person name="Taylor J."/>
            <person name="Schubert V."/>
            <person name="Nelson M."/>
            <person name="Geu-Flores F."/>
            <person name="Crespi M."/>
            <person name="Gallardo-Guerrero K."/>
            <person name="Delaux P.-M."/>
            <person name="Salse J."/>
            <person name="Berges H."/>
            <person name="Guyot R."/>
            <person name="Gouzy J."/>
            <person name="Peret B."/>
        </authorList>
    </citation>
    <scope>NUCLEOTIDE SEQUENCE [LARGE SCALE GENOMIC DNA]</scope>
    <source>
        <strain evidence="4">cv. Amiga</strain>
    </source>
</reference>
<keyword evidence="2" id="KW-1133">Transmembrane helix</keyword>
<dbReference type="InterPro" id="IPR008480">
    <property type="entry name" value="DUF761_pln"/>
</dbReference>
<feature type="transmembrane region" description="Helical" evidence="2">
    <location>
        <begin position="45"/>
        <end position="67"/>
    </location>
</feature>
<proteinExistence type="predicted"/>
<keyword evidence="2" id="KW-0812">Transmembrane</keyword>
<keyword evidence="4" id="KW-1185">Reference proteome</keyword>
<dbReference type="Pfam" id="PF05553">
    <property type="entry name" value="DUF761"/>
    <property type="match status" value="1"/>
</dbReference>
<evidence type="ECO:0000313" key="4">
    <source>
        <dbReference type="Proteomes" id="UP000447434"/>
    </source>
</evidence>
<evidence type="ECO:0000256" key="1">
    <source>
        <dbReference type="SAM" id="MobiDB-lite"/>
    </source>
</evidence>